<gene>
    <name evidence="1" type="ORF">GORHZ_171_00450</name>
</gene>
<organism evidence="1 2">
    <name type="scientific">Gordonia rhizosphera NBRC 16068</name>
    <dbReference type="NCBI Taxonomy" id="1108045"/>
    <lineage>
        <taxon>Bacteria</taxon>
        <taxon>Bacillati</taxon>
        <taxon>Actinomycetota</taxon>
        <taxon>Actinomycetes</taxon>
        <taxon>Mycobacteriales</taxon>
        <taxon>Gordoniaceae</taxon>
        <taxon>Gordonia</taxon>
    </lineage>
</organism>
<sequence length="68" mass="7320">MLAASDVLGTGWFGAVGADVGPMKTLAVGKERSGREAYDAQVVLGMPNRLPASEIRSRIRSRLWGLNY</sequence>
<dbReference type="AlphaFoldDB" id="K6WJQ6"/>
<dbReference type="EMBL" id="BAHC01000171">
    <property type="protein sequence ID" value="GAB92372.1"/>
    <property type="molecule type" value="Genomic_DNA"/>
</dbReference>
<protein>
    <submittedName>
        <fullName evidence="1">Uncharacterized protein</fullName>
    </submittedName>
</protein>
<evidence type="ECO:0000313" key="2">
    <source>
        <dbReference type="Proteomes" id="UP000008363"/>
    </source>
</evidence>
<comment type="caution">
    <text evidence="1">The sequence shown here is derived from an EMBL/GenBank/DDBJ whole genome shotgun (WGS) entry which is preliminary data.</text>
</comment>
<proteinExistence type="predicted"/>
<evidence type="ECO:0000313" key="1">
    <source>
        <dbReference type="EMBL" id="GAB92372.1"/>
    </source>
</evidence>
<reference evidence="1 2" key="1">
    <citation type="submission" date="2012-08" db="EMBL/GenBank/DDBJ databases">
        <title>Whole genome shotgun sequence of Gordonia rhizosphera NBRC 16068.</title>
        <authorList>
            <person name="Takarada H."/>
            <person name="Isaki S."/>
            <person name="Hosoyama A."/>
            <person name="Tsuchikane K."/>
            <person name="Katsumata H."/>
            <person name="Baba S."/>
            <person name="Ohji S."/>
            <person name="Yamazaki S."/>
            <person name="Fujita N."/>
        </authorList>
    </citation>
    <scope>NUCLEOTIDE SEQUENCE [LARGE SCALE GENOMIC DNA]</scope>
    <source>
        <strain evidence="1 2">NBRC 16068</strain>
    </source>
</reference>
<name>K6WJQ6_9ACTN</name>
<accession>K6WJQ6</accession>
<keyword evidence="2" id="KW-1185">Reference proteome</keyword>
<dbReference type="Proteomes" id="UP000008363">
    <property type="component" value="Unassembled WGS sequence"/>
</dbReference>